<reference evidence="1 2" key="1">
    <citation type="submission" date="2021-01" db="EMBL/GenBank/DDBJ databases">
        <title>Whole genome shotgun sequence of Actinoplanes durhamensis NBRC 14914.</title>
        <authorList>
            <person name="Komaki H."/>
            <person name="Tamura T."/>
        </authorList>
    </citation>
    <scope>NUCLEOTIDE SEQUENCE [LARGE SCALE GENOMIC DNA]</scope>
    <source>
        <strain evidence="1 2">NBRC 14914</strain>
    </source>
</reference>
<keyword evidence="2" id="KW-1185">Reference proteome</keyword>
<comment type="caution">
    <text evidence="1">The sequence shown here is derived from an EMBL/GenBank/DDBJ whole genome shotgun (WGS) entry which is preliminary data.</text>
</comment>
<dbReference type="Proteomes" id="UP000637628">
    <property type="component" value="Unassembled WGS sequence"/>
</dbReference>
<evidence type="ECO:0000313" key="1">
    <source>
        <dbReference type="EMBL" id="GIE06752.1"/>
    </source>
</evidence>
<sequence length="644" mass="67531">MCDLASAGPCFNPSMMLAGRRIPTQRMPWLAPGAVLRRLAEMRAAGGHRAAEMLLDAIGANRAPHEVAAILEALSEAGDTPDADRVLTTACRRPSTEVAAMLAALPPARRATFLTHARDASQVVAVTALLDPADSDALLDAAVARPARADSEVPSPARPAEADDVRGWPACTAGLVTALREAGRGEQARQLAGRVAAGCRDVPEFLELIGAIPVDDVLATVAARRAPDEVAAIAAHLETSGAEAAGLLARAVLAEGAATIAAVLARLDETGQAAALRRILQRLAATPAGVVVQVMAELVRADRRALSRAVATAVPAGAQWPARVLIDQVVASPAHAARLAGLADPGRFAAELVAEPAGVVAAVLTRACAAGAGAVVDAILDELARGTGTVKWIARLWHLDPEPAASAGHRPDLVDRFLGLVVQHRSPRQVADLIRELDTGDGGPIAARIVRLLLDDPGRRWARPYVGHLLGDSPRAADLCGDWTGDRTTLARAAAVDELRRLLPEPDPADGWQPTLTLRPDERPLWLIRLGDLEAGSLIGLSDRGVHCHSAPRPPGPQSPREFHVDYEQFAQLTFAFAEDAQRIRIGKEDSFYYWAAGNAADAEARAVTALLNQVAAAVRAICAVRLDEPLGPSASGWFTAAGV</sequence>
<evidence type="ECO:0000313" key="2">
    <source>
        <dbReference type="Proteomes" id="UP000637628"/>
    </source>
</evidence>
<name>A0ABQ3ZA87_9ACTN</name>
<accession>A0ABQ3ZA87</accession>
<proteinExistence type="predicted"/>
<gene>
    <name evidence="1" type="ORF">Adu01nite_81020</name>
</gene>
<dbReference type="EMBL" id="BOML01000067">
    <property type="protein sequence ID" value="GIE06752.1"/>
    <property type="molecule type" value="Genomic_DNA"/>
</dbReference>
<protein>
    <submittedName>
        <fullName evidence="1">Uncharacterized protein</fullName>
    </submittedName>
</protein>
<organism evidence="1 2">
    <name type="scientific">Paractinoplanes durhamensis</name>
    <dbReference type="NCBI Taxonomy" id="113563"/>
    <lineage>
        <taxon>Bacteria</taxon>
        <taxon>Bacillati</taxon>
        <taxon>Actinomycetota</taxon>
        <taxon>Actinomycetes</taxon>
        <taxon>Micromonosporales</taxon>
        <taxon>Micromonosporaceae</taxon>
        <taxon>Paractinoplanes</taxon>
    </lineage>
</organism>